<evidence type="ECO:0000256" key="2">
    <source>
        <dbReference type="SAM" id="SignalP"/>
    </source>
</evidence>
<keyword evidence="2" id="KW-0732">Signal</keyword>
<dbReference type="AlphaFoldDB" id="A0A6B0U4N0"/>
<protein>
    <recommendedName>
        <fullName evidence="4">Secreted protein</fullName>
    </recommendedName>
</protein>
<evidence type="ECO:0000313" key="3">
    <source>
        <dbReference type="EMBL" id="MXU87449.1"/>
    </source>
</evidence>
<keyword evidence="1" id="KW-1133">Transmembrane helix</keyword>
<feature type="signal peptide" evidence="2">
    <location>
        <begin position="1"/>
        <end position="19"/>
    </location>
</feature>
<sequence>MQWPCGLLLSFLFAFVCERLYFHFGFNCDENSHVAHTKTFPKAGKVQSVFFQYIFLFVFFLIICFSLTRDAWQHCTTRKLGRLGRVGVRKTLISLM</sequence>
<evidence type="ECO:0008006" key="4">
    <source>
        <dbReference type="Google" id="ProtNLM"/>
    </source>
</evidence>
<proteinExistence type="predicted"/>
<feature type="chain" id="PRO_5025524625" description="Secreted protein" evidence="2">
    <location>
        <begin position="20"/>
        <end position="96"/>
    </location>
</feature>
<reference evidence="3" key="1">
    <citation type="submission" date="2019-12" db="EMBL/GenBank/DDBJ databases">
        <title>An insight into the sialome of adult female Ixodes ricinus ticks feeding for 6 days.</title>
        <authorList>
            <person name="Perner J."/>
            <person name="Ribeiro J.M.C."/>
        </authorList>
    </citation>
    <scope>NUCLEOTIDE SEQUENCE</scope>
    <source>
        <strain evidence="3">Semi-engorged</strain>
        <tissue evidence="3">Salivary glands</tissue>
    </source>
</reference>
<dbReference type="EMBL" id="GIFC01005366">
    <property type="protein sequence ID" value="MXU87449.1"/>
    <property type="molecule type" value="Transcribed_RNA"/>
</dbReference>
<keyword evidence="1" id="KW-0472">Membrane</keyword>
<organism evidence="3">
    <name type="scientific">Ixodes ricinus</name>
    <name type="common">Common tick</name>
    <name type="synonym">Acarus ricinus</name>
    <dbReference type="NCBI Taxonomy" id="34613"/>
    <lineage>
        <taxon>Eukaryota</taxon>
        <taxon>Metazoa</taxon>
        <taxon>Ecdysozoa</taxon>
        <taxon>Arthropoda</taxon>
        <taxon>Chelicerata</taxon>
        <taxon>Arachnida</taxon>
        <taxon>Acari</taxon>
        <taxon>Parasitiformes</taxon>
        <taxon>Ixodida</taxon>
        <taxon>Ixodoidea</taxon>
        <taxon>Ixodidae</taxon>
        <taxon>Ixodinae</taxon>
        <taxon>Ixodes</taxon>
    </lineage>
</organism>
<feature type="transmembrane region" description="Helical" evidence="1">
    <location>
        <begin position="50"/>
        <end position="68"/>
    </location>
</feature>
<name>A0A6B0U4N0_IXORI</name>
<accession>A0A6B0U4N0</accession>
<evidence type="ECO:0000256" key="1">
    <source>
        <dbReference type="SAM" id="Phobius"/>
    </source>
</evidence>
<keyword evidence="1" id="KW-0812">Transmembrane</keyword>